<dbReference type="eggNOG" id="KOG2835">
    <property type="taxonomic scope" value="Eukaryota"/>
</dbReference>
<keyword evidence="5" id="KW-0547">Nucleotide-binding</keyword>
<dbReference type="InterPro" id="IPR018236">
    <property type="entry name" value="SAICAR_synthetase_CS"/>
</dbReference>
<comment type="pathway">
    <text evidence="1">Purine metabolism; IMP biosynthesis via de novo pathway; 5-amino-1-(5-phospho-D-ribosyl)imidazole-4-carboxamide from 5-amino-1-(5-phospho-D-ribosyl)imidazole-4-carboxylate: step 1/2.</text>
</comment>
<proteinExistence type="predicted"/>
<evidence type="ECO:0000256" key="7">
    <source>
        <dbReference type="ARBA" id="ARBA00022840"/>
    </source>
</evidence>
<organism evidence="10 11">
    <name type="scientific">Batrachochytrium dendrobatidis (strain JEL423)</name>
    <dbReference type="NCBI Taxonomy" id="403673"/>
    <lineage>
        <taxon>Eukaryota</taxon>
        <taxon>Fungi</taxon>
        <taxon>Fungi incertae sedis</taxon>
        <taxon>Chytridiomycota</taxon>
        <taxon>Chytridiomycota incertae sedis</taxon>
        <taxon>Chytridiomycetes</taxon>
        <taxon>Rhizophydiales</taxon>
        <taxon>Rhizophydiales incertae sedis</taxon>
        <taxon>Batrachochytrium</taxon>
    </lineage>
</organism>
<dbReference type="PROSITE" id="PS01057">
    <property type="entry name" value="SAICAR_SYNTHETASE_1"/>
    <property type="match status" value="1"/>
</dbReference>
<dbReference type="UniPathway" id="UPA00074">
    <property type="reaction ID" value="UER00131"/>
</dbReference>
<evidence type="ECO:0000256" key="1">
    <source>
        <dbReference type="ARBA" id="ARBA00004672"/>
    </source>
</evidence>
<dbReference type="GO" id="GO:0004639">
    <property type="term" value="F:phosphoribosylaminoimidazolesuccinocarboxamide synthase activity"/>
    <property type="evidence" value="ECO:0007669"/>
    <property type="project" value="UniProtKB-EC"/>
</dbReference>
<dbReference type="EC" id="6.3.2.6" evidence="2"/>
<dbReference type="FunFam" id="3.30.200.20:FF:000392">
    <property type="entry name" value="Phosphoribosylaminoimidazole-succinocarboxamide synthase"/>
    <property type="match status" value="1"/>
</dbReference>
<accession>A0A177WS13</accession>
<evidence type="ECO:0000256" key="4">
    <source>
        <dbReference type="ARBA" id="ARBA00022598"/>
    </source>
</evidence>
<dbReference type="Proteomes" id="UP000077115">
    <property type="component" value="Unassembled WGS sequence"/>
</dbReference>
<keyword evidence="6" id="KW-0658">Purine biosynthesis</keyword>
<dbReference type="VEuPathDB" id="FungiDB:BDEG_25640"/>
<dbReference type="PANTHER" id="PTHR43700:SF1">
    <property type="entry name" value="PHOSPHORIBOSYLAMINOIMIDAZOLE-SUCCINOCARBOXAMIDE SYNTHASE"/>
    <property type="match status" value="1"/>
</dbReference>
<dbReference type="SUPFAM" id="SSF56104">
    <property type="entry name" value="SAICAR synthase-like"/>
    <property type="match status" value="1"/>
</dbReference>
<dbReference type="Pfam" id="PF01259">
    <property type="entry name" value="SAICAR_synt"/>
    <property type="match status" value="1"/>
</dbReference>
<dbReference type="Gene3D" id="3.30.200.20">
    <property type="entry name" value="Phosphorylase Kinase, domain 1"/>
    <property type="match status" value="1"/>
</dbReference>
<evidence type="ECO:0000256" key="2">
    <source>
        <dbReference type="ARBA" id="ARBA00012217"/>
    </source>
</evidence>
<evidence type="ECO:0000256" key="3">
    <source>
        <dbReference type="ARBA" id="ARBA00016460"/>
    </source>
</evidence>
<sequence>MALIQTNCPDLKFIARGKVRDIYEVDEHSLLFVATDRISAFDVIMKSGIAGKGKILTQISEFWFELLKETIPNHTITCNIDQMPDSVQKYRDQLQGRSMLVRKLRILPVEAIVRGYITGSAMSEYKTKGTVCDISLPSGLVESQQLPEILFTPQYQG</sequence>
<dbReference type="OrthoDB" id="9991235at2759"/>
<dbReference type="GO" id="GO:0005737">
    <property type="term" value="C:cytoplasm"/>
    <property type="evidence" value="ECO:0007669"/>
    <property type="project" value="TreeGrafter"/>
</dbReference>
<evidence type="ECO:0000256" key="8">
    <source>
        <dbReference type="ARBA" id="ARBA00030409"/>
    </source>
</evidence>
<reference evidence="10 11" key="2">
    <citation type="submission" date="2016-05" db="EMBL/GenBank/DDBJ databases">
        <title>Lineage-specific infection strategies underlie the spectrum of fungal disease in amphibians.</title>
        <authorList>
            <person name="Cuomo C.A."/>
            <person name="Farrer R.A."/>
            <person name="James T."/>
            <person name="Longcore J."/>
            <person name="Birren B."/>
        </authorList>
    </citation>
    <scope>NUCLEOTIDE SEQUENCE [LARGE SCALE GENOMIC DNA]</scope>
    <source>
        <strain evidence="10 11">JEL423</strain>
    </source>
</reference>
<evidence type="ECO:0000259" key="9">
    <source>
        <dbReference type="Pfam" id="PF01259"/>
    </source>
</evidence>
<dbReference type="STRING" id="403673.A0A177WS13"/>
<reference evidence="10 11" key="1">
    <citation type="submission" date="2006-10" db="EMBL/GenBank/DDBJ databases">
        <title>The Genome Sequence of Batrachochytrium dendrobatidis JEL423.</title>
        <authorList>
            <consortium name="The Broad Institute Genome Sequencing Platform"/>
            <person name="Birren B."/>
            <person name="Lander E."/>
            <person name="Galagan J."/>
            <person name="Cuomo C."/>
            <person name="Devon K."/>
            <person name="Jaffe D."/>
            <person name="Butler J."/>
            <person name="Alvarez P."/>
            <person name="Gnerre S."/>
            <person name="Grabherr M."/>
            <person name="Kleber M."/>
            <person name="Mauceli E."/>
            <person name="Brockman W."/>
            <person name="Young S."/>
            <person name="LaButti K."/>
            <person name="Sykes S."/>
            <person name="DeCaprio D."/>
            <person name="Crawford M."/>
            <person name="Koehrsen M."/>
            <person name="Engels R."/>
            <person name="Montgomery P."/>
            <person name="Pearson M."/>
            <person name="Howarth C."/>
            <person name="Larson L."/>
            <person name="White J."/>
            <person name="O'Leary S."/>
            <person name="Kodira C."/>
            <person name="Zeng Q."/>
            <person name="Yandava C."/>
            <person name="Alvarado L."/>
            <person name="Longcore J."/>
            <person name="James T."/>
        </authorList>
    </citation>
    <scope>NUCLEOTIDE SEQUENCE [LARGE SCALE GENOMIC DNA]</scope>
    <source>
        <strain evidence="10 11">JEL423</strain>
    </source>
</reference>
<evidence type="ECO:0000256" key="6">
    <source>
        <dbReference type="ARBA" id="ARBA00022755"/>
    </source>
</evidence>
<dbReference type="InterPro" id="IPR028923">
    <property type="entry name" value="SAICAR_synt/ADE2_N"/>
</dbReference>
<dbReference type="AlphaFoldDB" id="A0A177WS13"/>
<feature type="domain" description="SAICAR synthetase/ADE2 N-terminal" evidence="9">
    <location>
        <begin position="14"/>
        <end position="155"/>
    </location>
</feature>
<dbReference type="CDD" id="cd01414">
    <property type="entry name" value="SAICAR_synt_Sc"/>
    <property type="match status" value="1"/>
</dbReference>
<keyword evidence="4" id="KW-0436">Ligase</keyword>
<evidence type="ECO:0000313" key="10">
    <source>
        <dbReference type="EMBL" id="OAJ42141.1"/>
    </source>
</evidence>
<dbReference type="GO" id="GO:0006189">
    <property type="term" value="P:'de novo' IMP biosynthetic process"/>
    <property type="evidence" value="ECO:0007669"/>
    <property type="project" value="UniProtKB-UniPathway"/>
</dbReference>
<protein>
    <recommendedName>
        <fullName evidence="3">Phosphoribosylaminoimidazole-succinocarboxamide synthase</fullName>
        <ecNumber evidence="2">6.3.2.6</ecNumber>
    </recommendedName>
    <alternativeName>
        <fullName evidence="8">SAICAR synthetase</fullName>
    </alternativeName>
</protein>
<evidence type="ECO:0000256" key="5">
    <source>
        <dbReference type="ARBA" id="ARBA00022741"/>
    </source>
</evidence>
<keyword evidence="7" id="KW-0067">ATP-binding</keyword>
<evidence type="ECO:0000313" key="11">
    <source>
        <dbReference type="Proteomes" id="UP000077115"/>
    </source>
</evidence>
<dbReference type="EMBL" id="DS022307">
    <property type="protein sequence ID" value="OAJ42141.1"/>
    <property type="molecule type" value="Genomic_DNA"/>
</dbReference>
<dbReference type="PANTHER" id="PTHR43700">
    <property type="entry name" value="PHOSPHORIBOSYLAMINOIMIDAZOLE-SUCCINOCARBOXAMIDE SYNTHASE"/>
    <property type="match status" value="1"/>
</dbReference>
<name>A0A177WS13_BATDL</name>
<dbReference type="Gene3D" id="3.30.470.20">
    <property type="entry name" value="ATP-grasp fold, B domain"/>
    <property type="match status" value="1"/>
</dbReference>
<gene>
    <name evidence="10" type="ORF">BDEG_25640</name>
</gene>
<dbReference type="GO" id="GO:0005524">
    <property type="term" value="F:ATP binding"/>
    <property type="evidence" value="ECO:0007669"/>
    <property type="project" value="UniProtKB-KW"/>
</dbReference>